<proteinExistence type="predicted"/>
<gene>
    <name evidence="1" type="ORF">MJO28_013477</name>
</gene>
<evidence type="ECO:0000313" key="2">
    <source>
        <dbReference type="Proteomes" id="UP001060170"/>
    </source>
</evidence>
<comment type="caution">
    <text evidence="1">The sequence shown here is derived from an EMBL/GenBank/DDBJ whole genome shotgun (WGS) entry which is preliminary data.</text>
</comment>
<reference evidence="1 2" key="3">
    <citation type="journal article" date="2022" name="Microbiol. Spectr.">
        <title>Folding features and dynamics of 3D genome architecture in plant fungal pathogens.</title>
        <authorList>
            <person name="Xia C."/>
        </authorList>
    </citation>
    <scope>NUCLEOTIDE SEQUENCE [LARGE SCALE GENOMIC DNA]</scope>
    <source>
        <strain evidence="1 2">93-210</strain>
    </source>
</reference>
<keyword evidence="2" id="KW-1185">Reference proteome</keyword>
<dbReference type="Proteomes" id="UP001060170">
    <property type="component" value="Chromosome 13"/>
</dbReference>
<sequence>MAEIVDSVTFSELIELDEDNNLLTDLIAEYIGQSVQGVTKMRHLTESGDYHRLGQEAVHLGGSASALGLVQVGHICNQIHIQCRANPTNHRQNEINNQVHLLDEANRRARRWLLDFSANRGR</sequence>
<reference evidence="2" key="2">
    <citation type="journal article" date="2018" name="Mol. Plant Microbe Interact.">
        <title>Genome sequence resources for the wheat stripe rust pathogen (Puccinia striiformis f. sp. tritici) and the barley stripe rust pathogen (Puccinia striiformis f. sp. hordei).</title>
        <authorList>
            <person name="Xia C."/>
            <person name="Wang M."/>
            <person name="Yin C."/>
            <person name="Cornejo O.E."/>
            <person name="Hulbert S.H."/>
            <person name="Chen X."/>
        </authorList>
    </citation>
    <scope>NUCLEOTIDE SEQUENCE [LARGE SCALE GENOMIC DNA]</scope>
    <source>
        <strain evidence="2">93-210</strain>
    </source>
</reference>
<evidence type="ECO:0000313" key="1">
    <source>
        <dbReference type="EMBL" id="KAI7941192.1"/>
    </source>
</evidence>
<protein>
    <submittedName>
        <fullName evidence="1">Uncharacterized protein</fullName>
    </submittedName>
</protein>
<name>A0ACC0DYF0_9BASI</name>
<reference evidence="2" key="1">
    <citation type="journal article" date="2018" name="BMC Genomics">
        <title>Genomic insights into host adaptation between the wheat stripe rust pathogen (Puccinia striiformis f. sp. tritici) and the barley stripe rust pathogen (Puccinia striiformis f. sp. hordei).</title>
        <authorList>
            <person name="Xia C."/>
            <person name="Wang M."/>
            <person name="Yin C."/>
            <person name="Cornejo O.E."/>
            <person name="Hulbert S.H."/>
            <person name="Chen X."/>
        </authorList>
    </citation>
    <scope>NUCLEOTIDE SEQUENCE [LARGE SCALE GENOMIC DNA]</scope>
    <source>
        <strain evidence="2">93-210</strain>
    </source>
</reference>
<accession>A0ACC0DYF0</accession>
<dbReference type="EMBL" id="CM045877">
    <property type="protein sequence ID" value="KAI7941192.1"/>
    <property type="molecule type" value="Genomic_DNA"/>
</dbReference>
<organism evidence="1 2">
    <name type="scientific">Puccinia striiformis f. sp. tritici</name>
    <dbReference type="NCBI Taxonomy" id="168172"/>
    <lineage>
        <taxon>Eukaryota</taxon>
        <taxon>Fungi</taxon>
        <taxon>Dikarya</taxon>
        <taxon>Basidiomycota</taxon>
        <taxon>Pucciniomycotina</taxon>
        <taxon>Pucciniomycetes</taxon>
        <taxon>Pucciniales</taxon>
        <taxon>Pucciniaceae</taxon>
        <taxon>Puccinia</taxon>
    </lineage>
</organism>